<keyword evidence="1" id="KW-0812">Transmembrane</keyword>
<evidence type="ECO:0000313" key="2">
    <source>
        <dbReference type="EMBL" id="PJC52730.1"/>
    </source>
</evidence>
<name>A0A2M8FAG6_9BACT</name>
<reference evidence="3" key="1">
    <citation type="submission" date="2017-09" db="EMBL/GenBank/DDBJ databases">
        <title>Depth-based differentiation of microbial function through sediment-hosted aquifers and enrichment of novel symbionts in the deep terrestrial subsurface.</title>
        <authorList>
            <person name="Probst A.J."/>
            <person name="Ladd B."/>
            <person name="Jarett J.K."/>
            <person name="Geller-Mcgrath D.E."/>
            <person name="Sieber C.M.K."/>
            <person name="Emerson J.B."/>
            <person name="Anantharaman K."/>
            <person name="Thomas B.C."/>
            <person name="Malmstrom R."/>
            <person name="Stieglmeier M."/>
            <person name="Klingl A."/>
            <person name="Woyke T."/>
            <person name="Ryan C.M."/>
            <person name="Banfield J.F."/>
        </authorList>
    </citation>
    <scope>NUCLEOTIDE SEQUENCE [LARGE SCALE GENOMIC DNA]</scope>
</reference>
<keyword evidence="1" id="KW-0472">Membrane</keyword>
<dbReference type="Proteomes" id="UP000231456">
    <property type="component" value="Unassembled WGS sequence"/>
</dbReference>
<proteinExistence type="predicted"/>
<feature type="transmembrane region" description="Helical" evidence="1">
    <location>
        <begin position="7"/>
        <end position="26"/>
    </location>
</feature>
<organism evidence="2 3">
    <name type="scientific">Candidatus Magasanikbacteria bacterium CG_4_9_14_0_2_um_filter_42_11</name>
    <dbReference type="NCBI Taxonomy" id="1974643"/>
    <lineage>
        <taxon>Bacteria</taxon>
        <taxon>Candidatus Magasanikiibacteriota</taxon>
    </lineage>
</organism>
<gene>
    <name evidence="2" type="ORF">CO030_01335</name>
</gene>
<dbReference type="EMBL" id="PFRH01000047">
    <property type="protein sequence ID" value="PJC52730.1"/>
    <property type="molecule type" value="Genomic_DNA"/>
</dbReference>
<dbReference type="Pfam" id="PF11303">
    <property type="entry name" value="DUF3105"/>
    <property type="match status" value="1"/>
</dbReference>
<comment type="caution">
    <text evidence="2">The sequence shown here is derived from an EMBL/GenBank/DDBJ whole genome shotgun (WGS) entry which is preliminary data.</text>
</comment>
<accession>A0A2M8FAG6</accession>
<sequence length="169" mass="18838">MKKQTNKIVILSVGIVIIAVVILLAMRTTQPEIVGIKKIANMGNRHIDTVDAEHEPYNSNPPTSGPHVGSIASWGVHTEIIPDEKQIHNLEDGGVVVQYNPDLLPKTEWNVLEDVAIGAGRTHVIVAPRYDMEYVIALTAWNKLLPLDIVDSEKIQQFIRAYEGIDHHR</sequence>
<dbReference type="InterPro" id="IPR021454">
    <property type="entry name" value="DUF3105"/>
</dbReference>
<evidence type="ECO:0008006" key="4">
    <source>
        <dbReference type="Google" id="ProtNLM"/>
    </source>
</evidence>
<evidence type="ECO:0000256" key="1">
    <source>
        <dbReference type="SAM" id="Phobius"/>
    </source>
</evidence>
<evidence type="ECO:0000313" key="3">
    <source>
        <dbReference type="Proteomes" id="UP000231456"/>
    </source>
</evidence>
<protein>
    <recommendedName>
        <fullName evidence="4">DUF3105 domain-containing protein</fullName>
    </recommendedName>
</protein>
<keyword evidence="1" id="KW-1133">Transmembrane helix</keyword>
<dbReference type="AlphaFoldDB" id="A0A2M8FAG6"/>